<sequence length="188" mass="20324">MASRDVRFVEETLRSWRDGVGSKPAPGEGIRDGGAEDDVASEEARFVPTDEQRAKAAHLANRLDLARCVAGGMKQRVANLARELETQAREHSDAREDLRVARRRLHFARNDGRSALAALPIGADAGAAPSVHDSEGRALGAMLTKAARDPDATKALAERLALRKTLVTDELLALSALDADARRRQTQV</sequence>
<proteinExistence type="predicted"/>
<evidence type="ECO:0000313" key="3">
    <source>
        <dbReference type="EMBL" id="ACO63707.1"/>
    </source>
</evidence>
<keyword evidence="1" id="KW-0175">Coiled coil</keyword>
<gene>
    <name evidence="3" type="ORF">MICPUN_58463</name>
</gene>
<evidence type="ECO:0000256" key="1">
    <source>
        <dbReference type="SAM" id="Coils"/>
    </source>
</evidence>
<dbReference type="KEGG" id="mis:MICPUN_58463"/>
<reference evidence="3 4" key="1">
    <citation type="journal article" date="2009" name="Science">
        <title>Green evolution and dynamic adaptations revealed by genomes of the marine picoeukaryotes Micromonas.</title>
        <authorList>
            <person name="Worden A.Z."/>
            <person name="Lee J.H."/>
            <person name="Mock T."/>
            <person name="Rouze P."/>
            <person name="Simmons M.P."/>
            <person name="Aerts A.L."/>
            <person name="Allen A.E."/>
            <person name="Cuvelier M.L."/>
            <person name="Derelle E."/>
            <person name="Everett M.V."/>
            <person name="Foulon E."/>
            <person name="Grimwood J."/>
            <person name="Gundlach H."/>
            <person name="Henrissat B."/>
            <person name="Napoli C."/>
            <person name="McDonald S.M."/>
            <person name="Parker M.S."/>
            <person name="Rombauts S."/>
            <person name="Salamov A."/>
            <person name="Von Dassow P."/>
            <person name="Badger J.H."/>
            <person name="Coutinho P.M."/>
            <person name="Demir E."/>
            <person name="Dubchak I."/>
            <person name="Gentemann C."/>
            <person name="Eikrem W."/>
            <person name="Gready J.E."/>
            <person name="John U."/>
            <person name="Lanier W."/>
            <person name="Lindquist E.A."/>
            <person name="Lucas S."/>
            <person name="Mayer K.F."/>
            <person name="Moreau H."/>
            <person name="Not F."/>
            <person name="Otillar R."/>
            <person name="Panaud O."/>
            <person name="Pangilinan J."/>
            <person name="Paulsen I."/>
            <person name="Piegu B."/>
            <person name="Poliakov A."/>
            <person name="Robbens S."/>
            <person name="Schmutz J."/>
            <person name="Toulza E."/>
            <person name="Wyss T."/>
            <person name="Zelensky A."/>
            <person name="Zhou K."/>
            <person name="Armbrust E.V."/>
            <person name="Bhattacharya D."/>
            <person name="Goodenough U.W."/>
            <person name="Van de Peer Y."/>
            <person name="Grigoriev I.V."/>
        </authorList>
    </citation>
    <scope>NUCLEOTIDE SEQUENCE [LARGE SCALE GENOMIC DNA]</scope>
    <source>
        <strain evidence="4">RCC299 / NOUM17</strain>
    </source>
</reference>
<dbReference type="EMBL" id="CP001326">
    <property type="protein sequence ID" value="ACO63707.1"/>
    <property type="molecule type" value="Genomic_DNA"/>
</dbReference>
<feature type="region of interest" description="Disordered" evidence="2">
    <location>
        <begin position="17"/>
        <end position="40"/>
    </location>
</feature>
<evidence type="ECO:0000313" key="4">
    <source>
        <dbReference type="Proteomes" id="UP000002009"/>
    </source>
</evidence>
<feature type="coiled-coil region" evidence="1">
    <location>
        <begin position="77"/>
        <end position="104"/>
    </location>
</feature>
<evidence type="ECO:0000256" key="2">
    <source>
        <dbReference type="SAM" id="MobiDB-lite"/>
    </source>
</evidence>
<name>C1E5X0_MICCC</name>
<dbReference type="Proteomes" id="UP000002009">
    <property type="component" value="Chromosome 5"/>
</dbReference>
<keyword evidence="4" id="KW-1185">Reference proteome</keyword>
<accession>C1E5X0</accession>
<dbReference type="OMA" id="DAHERAC"/>
<dbReference type="InParanoid" id="C1E5X0"/>
<dbReference type="AlphaFoldDB" id="C1E5X0"/>
<dbReference type="RefSeq" id="XP_002502449.1">
    <property type="nucleotide sequence ID" value="XM_002502403.1"/>
</dbReference>
<dbReference type="GeneID" id="8243357"/>
<organism evidence="3 4">
    <name type="scientific">Micromonas commoda (strain RCC299 / NOUM17 / CCMP2709)</name>
    <name type="common">Picoplanktonic green alga</name>
    <dbReference type="NCBI Taxonomy" id="296587"/>
    <lineage>
        <taxon>Eukaryota</taxon>
        <taxon>Viridiplantae</taxon>
        <taxon>Chlorophyta</taxon>
        <taxon>Mamiellophyceae</taxon>
        <taxon>Mamiellales</taxon>
        <taxon>Mamiellaceae</taxon>
        <taxon>Micromonas</taxon>
    </lineage>
</organism>
<protein>
    <submittedName>
        <fullName evidence="3">Uncharacterized protein</fullName>
    </submittedName>
</protein>